<organism evidence="3 4">
    <name type="scientific">Geotalea uraniireducens</name>
    <dbReference type="NCBI Taxonomy" id="351604"/>
    <lineage>
        <taxon>Bacteria</taxon>
        <taxon>Pseudomonadati</taxon>
        <taxon>Thermodesulfobacteriota</taxon>
        <taxon>Desulfuromonadia</taxon>
        <taxon>Geobacterales</taxon>
        <taxon>Geobacteraceae</taxon>
        <taxon>Geotalea</taxon>
    </lineage>
</organism>
<evidence type="ECO:0000256" key="1">
    <source>
        <dbReference type="SAM" id="MobiDB-lite"/>
    </source>
</evidence>
<proteinExistence type="predicted"/>
<dbReference type="SUPFAM" id="SSF52833">
    <property type="entry name" value="Thioredoxin-like"/>
    <property type="match status" value="1"/>
</dbReference>
<name>A0ABN6VS76_9BACT</name>
<dbReference type="Gene3D" id="3.40.30.10">
    <property type="entry name" value="Glutaredoxin"/>
    <property type="match status" value="1"/>
</dbReference>
<dbReference type="InterPro" id="IPR036249">
    <property type="entry name" value="Thioredoxin-like_sf"/>
</dbReference>
<gene>
    <name evidence="3" type="ORF">GURASL_18520</name>
</gene>
<dbReference type="InterPro" id="IPR011649">
    <property type="entry name" value="KaiB_domain"/>
</dbReference>
<evidence type="ECO:0000259" key="2">
    <source>
        <dbReference type="SMART" id="SM01248"/>
    </source>
</evidence>
<keyword evidence="4" id="KW-1185">Reference proteome</keyword>
<dbReference type="SMART" id="SM01248">
    <property type="entry name" value="KaiB"/>
    <property type="match status" value="1"/>
</dbReference>
<reference evidence="3 4" key="1">
    <citation type="submission" date="2022-12" db="EMBL/GenBank/DDBJ databases">
        <title>Polyphasic characterization of Geotalea uranireducens NIT-SL11 newly isolated from a complex of sewage sludge and microbially reduced graphene oxide.</title>
        <authorList>
            <person name="Xie L."/>
            <person name="Yoshida N."/>
            <person name="Meng L."/>
        </authorList>
    </citation>
    <scope>NUCLEOTIDE SEQUENCE [LARGE SCALE GENOMIC DNA]</scope>
    <source>
        <strain evidence="3 4">NIT-SL11</strain>
    </source>
</reference>
<dbReference type="EMBL" id="AP027151">
    <property type="protein sequence ID" value="BDV42929.1"/>
    <property type="molecule type" value="Genomic_DNA"/>
</dbReference>
<sequence>MAEVTMPKFQLTLFIAGKNAHAERIVSGVHRMMVNAAAEYELTVCDILEEPQIAEKEKVMATPTLVLSSPPPCRRVVGDVSDPARVLSYLGIPSGGSRSEPGRHGTGKPP</sequence>
<dbReference type="Pfam" id="PF07689">
    <property type="entry name" value="KaiB"/>
    <property type="match status" value="1"/>
</dbReference>
<dbReference type="InterPro" id="IPR039022">
    <property type="entry name" value="KaiB-like"/>
</dbReference>
<accession>A0ABN6VS76</accession>
<evidence type="ECO:0000313" key="3">
    <source>
        <dbReference type="EMBL" id="BDV42929.1"/>
    </source>
</evidence>
<protein>
    <submittedName>
        <fullName evidence="3">KaiB protein</fullName>
    </submittedName>
</protein>
<feature type="region of interest" description="Disordered" evidence="1">
    <location>
        <begin position="90"/>
        <end position="110"/>
    </location>
</feature>
<dbReference type="Proteomes" id="UP001317705">
    <property type="component" value="Chromosome"/>
</dbReference>
<evidence type="ECO:0000313" key="4">
    <source>
        <dbReference type="Proteomes" id="UP001317705"/>
    </source>
</evidence>
<feature type="domain" description="KaiB" evidence="2">
    <location>
        <begin position="12"/>
        <end position="92"/>
    </location>
</feature>
<dbReference type="PANTHER" id="PTHR41709:SF2">
    <property type="entry name" value="CIRCADIAN CLOCK PROTEIN KAIB2"/>
    <property type="match status" value="1"/>
</dbReference>
<dbReference type="PANTHER" id="PTHR41709">
    <property type="entry name" value="KAIB-LIKE PROTEIN 1"/>
    <property type="match status" value="1"/>
</dbReference>